<sequence length="241" mass="27199">MKIGEFSGEFSRVYGGFNKEKLEILEDFGEFSEIPENCTTLGFTVLDDIQQLLGVEFNISYSLCLDSHKMQFRVNHTESCEKVLIARKTEEVSNDIKCKLVSLNYNNNTFLGGLHLSKKEDSQVVAKVKTYYPPHKAMEQKQQETKAAKVAEFPWAKCKAKEANLMLPSSPSMNMKCKEEEQEQTLRQLAPGVVTQGTSSKSRKSAHKCHKEDQHEEVEENRGELLAAIMQCKALPGDKTA</sequence>
<keyword evidence="2" id="KW-1185">Reference proteome</keyword>
<evidence type="ECO:0000313" key="2">
    <source>
        <dbReference type="Proteomes" id="UP000887574"/>
    </source>
</evidence>
<organism evidence="2 3">
    <name type="scientific">Ditylenchus dipsaci</name>
    <dbReference type="NCBI Taxonomy" id="166011"/>
    <lineage>
        <taxon>Eukaryota</taxon>
        <taxon>Metazoa</taxon>
        <taxon>Ecdysozoa</taxon>
        <taxon>Nematoda</taxon>
        <taxon>Chromadorea</taxon>
        <taxon>Rhabditida</taxon>
        <taxon>Tylenchina</taxon>
        <taxon>Tylenchomorpha</taxon>
        <taxon>Sphaerularioidea</taxon>
        <taxon>Anguinidae</taxon>
        <taxon>Anguininae</taxon>
        <taxon>Ditylenchus</taxon>
    </lineage>
</organism>
<evidence type="ECO:0000313" key="3">
    <source>
        <dbReference type="WBParaSite" id="jg5700"/>
    </source>
</evidence>
<protein>
    <submittedName>
        <fullName evidence="3">Uncharacterized protein</fullName>
    </submittedName>
</protein>
<evidence type="ECO:0000256" key="1">
    <source>
        <dbReference type="SAM" id="MobiDB-lite"/>
    </source>
</evidence>
<accession>A0A915EIF5</accession>
<dbReference type="WBParaSite" id="jg5700">
    <property type="protein sequence ID" value="jg5700"/>
    <property type="gene ID" value="jg5700"/>
</dbReference>
<feature type="region of interest" description="Disordered" evidence="1">
    <location>
        <begin position="193"/>
        <end position="221"/>
    </location>
</feature>
<reference evidence="3" key="1">
    <citation type="submission" date="2022-11" db="UniProtKB">
        <authorList>
            <consortium name="WormBaseParasite"/>
        </authorList>
    </citation>
    <scope>IDENTIFICATION</scope>
</reference>
<name>A0A915EIF5_9BILA</name>
<dbReference type="AlphaFoldDB" id="A0A915EIF5"/>
<proteinExistence type="predicted"/>
<dbReference type="Proteomes" id="UP000887574">
    <property type="component" value="Unplaced"/>
</dbReference>